<reference evidence="11" key="1">
    <citation type="submission" date="2021-02" db="EMBL/GenBank/DDBJ databases">
        <authorList>
            <person name="Bekaert M."/>
        </authorList>
    </citation>
    <scope>NUCLEOTIDE SEQUENCE</scope>
    <source>
        <strain evidence="11">IoA-00</strain>
    </source>
</reference>
<protein>
    <recommendedName>
        <fullName evidence="10">Hexosyltransferase</fullName>
        <ecNumber evidence="10">2.4.1.-</ecNumber>
    </recommendedName>
</protein>
<evidence type="ECO:0000256" key="1">
    <source>
        <dbReference type="ARBA" id="ARBA00004323"/>
    </source>
</evidence>
<dbReference type="GO" id="GO:0006493">
    <property type="term" value="P:protein O-linked glycosylation"/>
    <property type="evidence" value="ECO:0007669"/>
    <property type="project" value="TreeGrafter"/>
</dbReference>
<dbReference type="EMBL" id="HG994586">
    <property type="protein sequence ID" value="CAF2993534.1"/>
    <property type="molecule type" value="Genomic_DNA"/>
</dbReference>
<evidence type="ECO:0000256" key="9">
    <source>
        <dbReference type="ARBA" id="ARBA00023136"/>
    </source>
</evidence>
<dbReference type="GO" id="GO:0000139">
    <property type="term" value="C:Golgi membrane"/>
    <property type="evidence" value="ECO:0007669"/>
    <property type="project" value="UniProtKB-SubCell"/>
</dbReference>
<evidence type="ECO:0000313" key="11">
    <source>
        <dbReference type="EMBL" id="CAF2993534.1"/>
    </source>
</evidence>
<comment type="subcellular location">
    <subcellularLocation>
        <location evidence="1 10">Golgi apparatus membrane</location>
        <topology evidence="1 10">Single-pass type II membrane protein</topology>
    </subcellularLocation>
</comment>
<keyword evidence="9 10" id="KW-0472">Membrane</keyword>
<keyword evidence="6 10" id="KW-0735">Signal-anchor</keyword>
<gene>
    <name evidence="11" type="ORF">LSAA_12646</name>
</gene>
<dbReference type="GO" id="GO:0016758">
    <property type="term" value="F:hexosyltransferase activity"/>
    <property type="evidence" value="ECO:0007669"/>
    <property type="project" value="InterPro"/>
</dbReference>
<keyword evidence="5 10" id="KW-0812">Transmembrane</keyword>
<proteinExistence type="inferred from homology"/>
<evidence type="ECO:0000256" key="10">
    <source>
        <dbReference type="RuleBase" id="RU363063"/>
    </source>
</evidence>
<keyword evidence="8 10" id="KW-0333">Golgi apparatus</keyword>
<dbReference type="EC" id="2.4.1.-" evidence="10"/>
<evidence type="ECO:0000256" key="6">
    <source>
        <dbReference type="ARBA" id="ARBA00022968"/>
    </source>
</evidence>
<keyword evidence="4" id="KW-0808">Transferase</keyword>
<evidence type="ECO:0000256" key="5">
    <source>
        <dbReference type="ARBA" id="ARBA00022692"/>
    </source>
</evidence>
<evidence type="ECO:0000256" key="2">
    <source>
        <dbReference type="ARBA" id="ARBA00008661"/>
    </source>
</evidence>
<evidence type="ECO:0000313" key="12">
    <source>
        <dbReference type="Proteomes" id="UP000675881"/>
    </source>
</evidence>
<dbReference type="PANTHER" id="PTHR11214:SF3">
    <property type="entry name" value="BETA-1,3-GALACTOSYLTRANSFERASE 6"/>
    <property type="match status" value="1"/>
</dbReference>
<comment type="similarity">
    <text evidence="2 10">Belongs to the glycosyltransferase 31 family.</text>
</comment>
<feature type="transmembrane region" description="Helical" evidence="10">
    <location>
        <begin position="35"/>
        <end position="55"/>
    </location>
</feature>
<dbReference type="OrthoDB" id="6374241at2759"/>
<dbReference type="AlphaFoldDB" id="A0A7R8D495"/>
<keyword evidence="12" id="KW-1185">Reference proteome</keyword>
<evidence type="ECO:0000256" key="7">
    <source>
        <dbReference type="ARBA" id="ARBA00022989"/>
    </source>
</evidence>
<name>A0A7R8D495_LEPSM</name>
<evidence type="ECO:0000256" key="8">
    <source>
        <dbReference type="ARBA" id="ARBA00023034"/>
    </source>
</evidence>
<sequence length="350" mass="39863">MTKKKVNNDLTLIIIRYVHDRLSSMRMVKTGIKSLKSPLWVFLCLVLIVTVYISGKSIGEVFVSYTQGEISAELQSIDYGTVLTSDLFVENWILEGSHVACRDKKLLTILVISAPDHFDHRRAIRSTWGGISSAREDITFAFIIGSSLDPSIHEEILSEDSEFQDIIMYGMEDLYENLSMKTIHGLKWIEKFCPNNDFFLKLMMTCSFKFQGSLVLLEVINAQYYIRPSAYTGSTYPGFVTGPSYLMNQEAIKRLLSNVMALPYIHLEDVFITGVTAEKSNVTRKHIQEFRNNGTPIPPKFIGCTLLRTITIHKVKPEEQMDYLKVAQRPQCGQKTQKKVTITRVDPKVQ</sequence>
<dbReference type="PANTHER" id="PTHR11214">
    <property type="entry name" value="BETA-1,3-N-ACETYLGLUCOSAMINYLTRANSFERASE"/>
    <property type="match status" value="1"/>
</dbReference>
<evidence type="ECO:0000256" key="4">
    <source>
        <dbReference type="ARBA" id="ARBA00022679"/>
    </source>
</evidence>
<evidence type="ECO:0000256" key="3">
    <source>
        <dbReference type="ARBA" id="ARBA00022676"/>
    </source>
</evidence>
<dbReference type="Pfam" id="PF01762">
    <property type="entry name" value="Galactosyl_T"/>
    <property type="match status" value="2"/>
</dbReference>
<keyword evidence="3 10" id="KW-0328">Glycosyltransferase</keyword>
<dbReference type="Proteomes" id="UP000675881">
    <property type="component" value="Chromosome 7"/>
</dbReference>
<accession>A0A7R8D495</accession>
<dbReference type="InterPro" id="IPR002659">
    <property type="entry name" value="Glyco_trans_31"/>
</dbReference>
<organism evidence="11 12">
    <name type="scientific">Lepeophtheirus salmonis</name>
    <name type="common">Salmon louse</name>
    <name type="synonym">Caligus salmonis</name>
    <dbReference type="NCBI Taxonomy" id="72036"/>
    <lineage>
        <taxon>Eukaryota</taxon>
        <taxon>Metazoa</taxon>
        <taxon>Ecdysozoa</taxon>
        <taxon>Arthropoda</taxon>
        <taxon>Crustacea</taxon>
        <taxon>Multicrustacea</taxon>
        <taxon>Hexanauplia</taxon>
        <taxon>Copepoda</taxon>
        <taxon>Siphonostomatoida</taxon>
        <taxon>Caligidae</taxon>
        <taxon>Lepeophtheirus</taxon>
    </lineage>
</organism>
<keyword evidence="7 10" id="KW-1133">Transmembrane helix</keyword>